<dbReference type="Proteomes" id="UP000324800">
    <property type="component" value="Unassembled WGS sequence"/>
</dbReference>
<organism evidence="1 2">
    <name type="scientific">Streblomastix strix</name>
    <dbReference type="NCBI Taxonomy" id="222440"/>
    <lineage>
        <taxon>Eukaryota</taxon>
        <taxon>Metamonada</taxon>
        <taxon>Preaxostyla</taxon>
        <taxon>Oxymonadida</taxon>
        <taxon>Streblomastigidae</taxon>
        <taxon>Streblomastix</taxon>
    </lineage>
</organism>
<comment type="caution">
    <text evidence="1">The sequence shown here is derived from an EMBL/GenBank/DDBJ whole genome shotgun (WGS) entry which is preliminary data.</text>
</comment>
<protein>
    <submittedName>
        <fullName evidence="1">Uncharacterized protein</fullName>
    </submittedName>
</protein>
<accession>A0A5J4V7E7</accession>
<sequence>MKVLDILVKLKTVDSLLYNRIIETHIRILKEQGDDNSLSVGHVSFVSAQNAKTTNYDLARVSLISSLISSALCSKDNVSISASQALTSLILHFPPYISSLLCSIFISSLPAALATQPEDGAIVVGPTAKSLPGQTSHRGSVSSNKGVGAECAPGHGKESVVFEAEYVQVNGECFSGSGRWSDGDKVAVEVDMRNNDEVKIDGTAELKDVEQAKDGRTVRFYVNDKPQAIYVSRVPRQVKFFC</sequence>
<reference evidence="1 2" key="1">
    <citation type="submission" date="2019-03" db="EMBL/GenBank/DDBJ databases">
        <title>Single cell metagenomics reveals metabolic interactions within the superorganism composed of flagellate Streblomastix strix and complex community of Bacteroidetes bacteria on its surface.</title>
        <authorList>
            <person name="Treitli S.C."/>
            <person name="Kolisko M."/>
            <person name="Husnik F."/>
            <person name="Keeling P."/>
            <person name="Hampl V."/>
        </authorList>
    </citation>
    <scope>NUCLEOTIDE SEQUENCE [LARGE SCALE GENOMIC DNA]</scope>
    <source>
        <strain evidence="1">ST1C</strain>
    </source>
</reference>
<evidence type="ECO:0000313" key="1">
    <source>
        <dbReference type="EMBL" id="KAA6378393.1"/>
    </source>
</evidence>
<dbReference type="EMBL" id="SNRW01009174">
    <property type="protein sequence ID" value="KAA6378393.1"/>
    <property type="molecule type" value="Genomic_DNA"/>
</dbReference>
<name>A0A5J4V7E7_9EUKA</name>
<proteinExistence type="predicted"/>
<gene>
    <name evidence="1" type="ORF">EZS28_026081</name>
</gene>
<evidence type="ECO:0000313" key="2">
    <source>
        <dbReference type="Proteomes" id="UP000324800"/>
    </source>
</evidence>
<dbReference type="AlphaFoldDB" id="A0A5J4V7E7"/>